<evidence type="ECO:0000313" key="1">
    <source>
        <dbReference type="EMBL" id="EEF78491.1"/>
    </source>
</evidence>
<dbReference type="HOGENOM" id="CLU_079350_0_0_6"/>
<organism evidence="1 2">
    <name type="scientific">Methylophaga thiooxydans DMS010</name>
    <dbReference type="NCBI Taxonomy" id="637616"/>
    <lineage>
        <taxon>Bacteria</taxon>
        <taxon>Pseudomonadati</taxon>
        <taxon>Pseudomonadota</taxon>
        <taxon>Gammaproteobacteria</taxon>
        <taxon>Thiotrichales</taxon>
        <taxon>Piscirickettsiaceae</taxon>
        <taxon>Methylophaga</taxon>
    </lineage>
</organism>
<accession>C0N9X8</accession>
<dbReference type="AlphaFoldDB" id="C0N9X8"/>
<name>C0N9X8_9GAMM</name>
<evidence type="ECO:0000313" key="2">
    <source>
        <dbReference type="Proteomes" id="UP000004679"/>
    </source>
</evidence>
<gene>
    <name evidence="1" type="ORF">MDMS009_3035</name>
</gene>
<reference evidence="1 2" key="1">
    <citation type="journal article" date="2011" name="J. Bacteriol.">
        <title>Draft genome sequence of the chemolithoheterotrophic, halophilic methylotroph Methylophaga thiooxydans DMS010.</title>
        <authorList>
            <person name="Boden R."/>
            <person name="Ferriera S."/>
            <person name="Johnson J."/>
            <person name="Kelly D.P."/>
            <person name="Murrell J.C."/>
            <person name="Schafer H."/>
        </authorList>
    </citation>
    <scope>NUCLEOTIDE SEQUENCE [LARGE SCALE GENOMIC DNA]</scope>
    <source>
        <strain evidence="1 2">DMS010</strain>
    </source>
</reference>
<dbReference type="Pfam" id="PF08889">
    <property type="entry name" value="WbqC"/>
    <property type="match status" value="1"/>
</dbReference>
<proteinExistence type="predicted"/>
<dbReference type="EMBL" id="GG657907">
    <property type="protein sequence ID" value="EEF78491.1"/>
    <property type="molecule type" value="Genomic_DNA"/>
</dbReference>
<dbReference type="InterPro" id="IPR014985">
    <property type="entry name" value="WbqC"/>
</dbReference>
<dbReference type="Proteomes" id="UP000004679">
    <property type="component" value="Unassembled WGS sequence"/>
</dbReference>
<keyword evidence="2" id="KW-1185">Reference proteome</keyword>
<sequence>MQPYFLPYLGYWQLIAAVDKFVVYDDVNFIKNGWINRNRILCNGNVSYLTIPLYQASPNKLIYQVEFSSQVDWRKKISKSLQAAYGRAPEYKNVSSLFEAILYYEYADISDFLVNQITVLCDFMKLNTRIQNTSKVYQNHHLRGQERVIDICRAEAADTYINPFGGRELYNSDEFSCAGIDLKFLSSIPTPYQQKASEFVPGLSIVDILMNNKPEQVRDMLRNYQLVPGGI</sequence>
<protein>
    <submittedName>
        <fullName evidence="1">WbqC-like protein family</fullName>
    </submittedName>
</protein>